<keyword evidence="1" id="KW-0285">Flavoprotein</keyword>
<reference evidence="4" key="1">
    <citation type="submission" date="2023-06" db="EMBL/GenBank/DDBJ databases">
        <title>Genome-scale phylogeny and comparative genomics of the fungal order Sordariales.</title>
        <authorList>
            <consortium name="Lawrence Berkeley National Laboratory"/>
            <person name="Hensen N."/>
            <person name="Bonometti L."/>
            <person name="Westerberg I."/>
            <person name="Brannstrom I.O."/>
            <person name="Guillou S."/>
            <person name="Cros-Aarteil S."/>
            <person name="Calhoun S."/>
            <person name="Haridas S."/>
            <person name="Kuo A."/>
            <person name="Mondo S."/>
            <person name="Pangilinan J."/>
            <person name="Riley R."/>
            <person name="Labutti K."/>
            <person name="Andreopoulos B."/>
            <person name="Lipzen A."/>
            <person name="Chen C."/>
            <person name="Yanf M."/>
            <person name="Daum C."/>
            <person name="Ng V."/>
            <person name="Clum A."/>
            <person name="Steindorff A."/>
            <person name="Ohm R."/>
            <person name="Martin F."/>
            <person name="Silar P."/>
            <person name="Natvig D."/>
            <person name="Lalanne C."/>
            <person name="Gautier V."/>
            <person name="Ament-Velasquez S.L."/>
            <person name="Kruys A."/>
            <person name="Hutchinson M.I."/>
            <person name="Powell A.J."/>
            <person name="Barry K."/>
            <person name="Miller A.N."/>
            <person name="Grigoriev I.V."/>
            <person name="Debuchy R."/>
            <person name="Gladieux P."/>
            <person name="Thoren M.H."/>
            <person name="Johannesson H."/>
        </authorList>
    </citation>
    <scope>NUCLEOTIDE SEQUENCE</scope>
    <source>
        <strain evidence="4">8032-3</strain>
    </source>
</reference>
<sequence>MVPIPGFHRSQPSPPPATILSSWFPHIRLPLIISAPMLGVSNGALAAAVSKAGGLGVVPGGYDFSPGSAHLTALAAELAAARAALGLADRTLTPLPLAVGLILCHGESAGRFADAALPLLQEHSPQAVWLFAPDPGADVDAQREIVELLRRSGFTVMIQVGTVGAARKAVEDGADVIVAQGVDAGGHQFARGAGVVSLVPEVRSMLDREFPGKRVVVVAAGGIVDGRGVAAALALGAEAAVMGTRFILSRESLAPDYRRQTITEAVDGGVSTIKSTFHDDVQGTTLWPSLYDGRALIGKSYQDHAAGVSLEENATKFKEAKEQGDNSRMITWSGTGVGLVNQDLPAGDIVREVREAAKKRIQEIQAYV</sequence>
<gene>
    <name evidence="4" type="ORF">QBC33DRAFT_563839</name>
</gene>
<dbReference type="CDD" id="cd04730">
    <property type="entry name" value="NPD_like"/>
    <property type="match status" value="1"/>
</dbReference>
<dbReference type="PANTHER" id="PTHR32332:SF34">
    <property type="entry name" value="2-NITROPROPANE DIOXYGENASE FAMILY, PUTATIVE-RELATED"/>
    <property type="match status" value="1"/>
</dbReference>
<dbReference type="InterPro" id="IPR004136">
    <property type="entry name" value="NMO"/>
</dbReference>
<keyword evidence="4" id="KW-0223">Dioxygenase</keyword>
<evidence type="ECO:0000256" key="3">
    <source>
        <dbReference type="ARBA" id="ARBA00023002"/>
    </source>
</evidence>
<protein>
    <submittedName>
        <fullName evidence="4">FMN-dependent 2-nitropropane dioxygenase</fullName>
    </submittedName>
</protein>
<dbReference type="GO" id="GO:0018580">
    <property type="term" value="F:nitronate monooxygenase activity"/>
    <property type="evidence" value="ECO:0007669"/>
    <property type="project" value="InterPro"/>
</dbReference>
<organism evidence="4 5">
    <name type="scientific">Phialemonium atrogriseum</name>
    <dbReference type="NCBI Taxonomy" id="1093897"/>
    <lineage>
        <taxon>Eukaryota</taxon>
        <taxon>Fungi</taxon>
        <taxon>Dikarya</taxon>
        <taxon>Ascomycota</taxon>
        <taxon>Pezizomycotina</taxon>
        <taxon>Sordariomycetes</taxon>
        <taxon>Sordariomycetidae</taxon>
        <taxon>Cephalothecales</taxon>
        <taxon>Cephalothecaceae</taxon>
        <taxon>Phialemonium</taxon>
    </lineage>
</organism>
<dbReference type="PANTHER" id="PTHR32332">
    <property type="entry name" value="2-NITROPROPANE DIOXYGENASE"/>
    <property type="match status" value="1"/>
</dbReference>
<dbReference type="GO" id="GO:0051213">
    <property type="term" value="F:dioxygenase activity"/>
    <property type="evidence" value="ECO:0007669"/>
    <property type="project" value="UniProtKB-KW"/>
</dbReference>
<dbReference type="InterPro" id="IPR013785">
    <property type="entry name" value="Aldolase_TIM"/>
</dbReference>
<evidence type="ECO:0000256" key="2">
    <source>
        <dbReference type="ARBA" id="ARBA00022643"/>
    </source>
</evidence>
<name>A0AAJ0BQK5_9PEZI</name>
<dbReference type="RefSeq" id="XP_060278598.1">
    <property type="nucleotide sequence ID" value="XM_060430313.1"/>
</dbReference>
<evidence type="ECO:0000256" key="1">
    <source>
        <dbReference type="ARBA" id="ARBA00022630"/>
    </source>
</evidence>
<dbReference type="GeneID" id="85313500"/>
<accession>A0AAJ0BQK5</accession>
<dbReference type="SUPFAM" id="SSF51412">
    <property type="entry name" value="Inosine monophosphate dehydrogenase (IMPDH)"/>
    <property type="match status" value="1"/>
</dbReference>
<dbReference type="Pfam" id="PF03060">
    <property type="entry name" value="NMO"/>
    <property type="match status" value="1"/>
</dbReference>
<dbReference type="EMBL" id="MU839038">
    <property type="protein sequence ID" value="KAK1762385.1"/>
    <property type="molecule type" value="Genomic_DNA"/>
</dbReference>
<keyword evidence="3" id="KW-0560">Oxidoreductase</keyword>
<proteinExistence type="predicted"/>
<dbReference type="Gene3D" id="3.20.20.70">
    <property type="entry name" value="Aldolase class I"/>
    <property type="match status" value="1"/>
</dbReference>
<keyword evidence="2" id="KW-0288">FMN</keyword>
<dbReference type="AlphaFoldDB" id="A0AAJ0BQK5"/>
<dbReference type="Proteomes" id="UP001244011">
    <property type="component" value="Unassembled WGS sequence"/>
</dbReference>
<comment type="caution">
    <text evidence="4">The sequence shown here is derived from an EMBL/GenBank/DDBJ whole genome shotgun (WGS) entry which is preliminary data.</text>
</comment>
<keyword evidence="5" id="KW-1185">Reference proteome</keyword>
<evidence type="ECO:0000313" key="4">
    <source>
        <dbReference type="EMBL" id="KAK1762385.1"/>
    </source>
</evidence>
<evidence type="ECO:0000313" key="5">
    <source>
        <dbReference type="Proteomes" id="UP001244011"/>
    </source>
</evidence>